<dbReference type="AlphaFoldDB" id="A0A6N2MTB5"/>
<dbReference type="EMBL" id="CAADRP010001952">
    <property type="protein sequence ID" value="VFU57668.1"/>
    <property type="molecule type" value="Genomic_DNA"/>
</dbReference>
<name>A0A6N2MTB5_SALVM</name>
<protein>
    <submittedName>
        <fullName evidence="1">Uncharacterized protein</fullName>
    </submittedName>
</protein>
<sequence length="27" mass="3106">MLKKTETLCPFPTSRFPLILSVSFVHI</sequence>
<evidence type="ECO:0000313" key="1">
    <source>
        <dbReference type="EMBL" id="VFU57668.1"/>
    </source>
</evidence>
<proteinExistence type="predicted"/>
<reference evidence="1" key="1">
    <citation type="submission" date="2019-03" db="EMBL/GenBank/DDBJ databases">
        <authorList>
            <person name="Mank J."/>
            <person name="Almeida P."/>
        </authorList>
    </citation>
    <scope>NUCLEOTIDE SEQUENCE</scope>
    <source>
        <strain evidence="1">78183</strain>
    </source>
</reference>
<gene>
    <name evidence="1" type="ORF">SVIM_LOCUS416850</name>
</gene>
<organism evidence="1">
    <name type="scientific">Salix viminalis</name>
    <name type="common">Common osier</name>
    <name type="synonym">Basket willow</name>
    <dbReference type="NCBI Taxonomy" id="40686"/>
    <lineage>
        <taxon>Eukaryota</taxon>
        <taxon>Viridiplantae</taxon>
        <taxon>Streptophyta</taxon>
        <taxon>Embryophyta</taxon>
        <taxon>Tracheophyta</taxon>
        <taxon>Spermatophyta</taxon>
        <taxon>Magnoliopsida</taxon>
        <taxon>eudicotyledons</taxon>
        <taxon>Gunneridae</taxon>
        <taxon>Pentapetalae</taxon>
        <taxon>rosids</taxon>
        <taxon>fabids</taxon>
        <taxon>Malpighiales</taxon>
        <taxon>Salicaceae</taxon>
        <taxon>Saliceae</taxon>
        <taxon>Salix</taxon>
    </lineage>
</organism>
<accession>A0A6N2MTB5</accession>